<feature type="domain" description="Cytoskeleton-associated protein 2 C-terminal" evidence="7">
    <location>
        <begin position="390"/>
        <end position="445"/>
    </location>
</feature>
<keyword evidence="4" id="KW-0597">Phosphoprotein</keyword>
<gene>
    <name evidence="8" type="primary">CKAP2L</name>
</gene>
<dbReference type="Pfam" id="PF15297">
    <property type="entry name" value="CKAP2_C"/>
    <property type="match status" value="2"/>
</dbReference>
<evidence type="ECO:0000256" key="1">
    <source>
        <dbReference type="ARBA" id="ARBA00004245"/>
    </source>
</evidence>
<reference evidence="8" key="2">
    <citation type="submission" date="2025-08" db="UniProtKB">
        <authorList>
            <consortium name="Ensembl"/>
        </authorList>
    </citation>
    <scope>IDENTIFICATION</scope>
</reference>
<evidence type="ECO:0000313" key="9">
    <source>
        <dbReference type="Proteomes" id="UP000694412"/>
    </source>
</evidence>
<evidence type="ECO:0000256" key="3">
    <source>
        <dbReference type="ARBA" id="ARBA00022490"/>
    </source>
</evidence>
<keyword evidence="5" id="KW-0206">Cytoskeleton</keyword>
<feature type="compositionally biased region" description="Polar residues" evidence="6">
    <location>
        <begin position="84"/>
        <end position="94"/>
    </location>
</feature>
<dbReference type="PANTHER" id="PTHR47078:SF1">
    <property type="entry name" value="CYTOSKELETON-ASSOCIATED PROTEIN 2-LIKE"/>
    <property type="match status" value="1"/>
</dbReference>
<keyword evidence="9" id="KW-1185">Reference proteome</keyword>
<dbReference type="InterPro" id="IPR052855">
    <property type="entry name" value="CKAP2-like"/>
</dbReference>
<feature type="compositionally biased region" description="Polar residues" evidence="6">
    <location>
        <begin position="141"/>
        <end position="152"/>
    </location>
</feature>
<keyword evidence="3" id="KW-0963">Cytoplasm</keyword>
<dbReference type="GO" id="GO:0005813">
    <property type="term" value="C:centrosome"/>
    <property type="evidence" value="ECO:0007669"/>
    <property type="project" value="TreeGrafter"/>
</dbReference>
<dbReference type="AlphaFoldDB" id="A0A8C2THF9"/>
<accession>A0A8C2THF9</accession>
<evidence type="ECO:0000256" key="6">
    <source>
        <dbReference type="SAM" id="MobiDB-lite"/>
    </source>
</evidence>
<dbReference type="GeneTree" id="ENSGT00530000063691"/>
<protein>
    <submittedName>
        <fullName evidence="8">Cytoskeleton associated protein 2 like</fullName>
    </submittedName>
</protein>
<comment type="similarity">
    <text evidence="2">Belongs to the CKAP2 family.</text>
</comment>
<dbReference type="PANTHER" id="PTHR47078">
    <property type="entry name" value="CYTOSKELETON-ASSOCIATED PROTEIN 2-LIKE"/>
    <property type="match status" value="1"/>
</dbReference>
<sequence>MLNQDKSRNPLPGSKGASQKPSGTTRPLQPPQLLANSTHLLHKKPAVKQEKNNAAREPVGKLGTSRMGTLKHSNTAPAKPPASSRPQGTTNGPTRTPGLTLCTTVQQQRPTVRGGADRKDVKAAPSGHTATSRVGAPQKQPLPSTNSSRNPGNQGGFGSRREVHKAELPQKHGVHAGRVPKTPTPEDRRRQLEQWLASKGKCYKRPPMGLPPKKPMKQKEKPPQGSTAQEEQKPEELEQLHLARINALLSECLKLIEEGAPSEEISAMLCREPSAEKCAKFWMCKAKLLARSSPLDVMGLYEAAVCAGAEPLQELRVVVLDILKTAEQPSEGENPEHCLQWEPTTPCPGKRQHMAMTPCQTESALSSLPTSAIKLQVKSVPRVRQVPEGQELKFLTPVRRSTRIEKAGSRYPGMLKDHDPVVSSLSEILDNDKETQFLFRKNKALSQVAKADVLNM</sequence>
<evidence type="ECO:0000256" key="5">
    <source>
        <dbReference type="ARBA" id="ARBA00023212"/>
    </source>
</evidence>
<feature type="compositionally biased region" description="Basic and acidic residues" evidence="6">
    <location>
        <begin position="159"/>
        <end position="170"/>
    </location>
</feature>
<feature type="domain" description="Cytoskeleton-associated protein 2 C-terminal" evidence="7">
    <location>
        <begin position="180"/>
        <end position="330"/>
    </location>
</feature>
<dbReference type="Ensembl" id="ENSCJPT00005019871.1">
    <property type="protein sequence ID" value="ENSCJPP00005013871.1"/>
    <property type="gene ID" value="ENSCJPG00005011663.1"/>
</dbReference>
<organism evidence="8 9">
    <name type="scientific">Coturnix japonica</name>
    <name type="common">Japanese quail</name>
    <name type="synonym">Coturnix coturnix japonica</name>
    <dbReference type="NCBI Taxonomy" id="93934"/>
    <lineage>
        <taxon>Eukaryota</taxon>
        <taxon>Metazoa</taxon>
        <taxon>Chordata</taxon>
        <taxon>Craniata</taxon>
        <taxon>Vertebrata</taxon>
        <taxon>Euteleostomi</taxon>
        <taxon>Archelosauria</taxon>
        <taxon>Archosauria</taxon>
        <taxon>Dinosauria</taxon>
        <taxon>Saurischia</taxon>
        <taxon>Theropoda</taxon>
        <taxon>Coelurosauria</taxon>
        <taxon>Aves</taxon>
        <taxon>Neognathae</taxon>
        <taxon>Galloanserae</taxon>
        <taxon>Galliformes</taxon>
        <taxon>Phasianidae</taxon>
        <taxon>Perdicinae</taxon>
        <taxon>Coturnix</taxon>
    </lineage>
</organism>
<evidence type="ECO:0000259" key="7">
    <source>
        <dbReference type="Pfam" id="PF15297"/>
    </source>
</evidence>
<proteinExistence type="inferred from homology"/>
<dbReference type="InterPro" id="IPR029197">
    <property type="entry name" value="CKAP2_C"/>
</dbReference>
<dbReference type="GO" id="GO:0072686">
    <property type="term" value="C:mitotic spindle"/>
    <property type="evidence" value="ECO:0007669"/>
    <property type="project" value="TreeGrafter"/>
</dbReference>
<comment type="subcellular location">
    <subcellularLocation>
        <location evidence="1">Cytoplasm</location>
        <location evidence="1">Cytoskeleton</location>
    </subcellularLocation>
</comment>
<dbReference type="GO" id="GO:0005829">
    <property type="term" value="C:cytosol"/>
    <property type="evidence" value="ECO:0007669"/>
    <property type="project" value="TreeGrafter"/>
</dbReference>
<feature type="region of interest" description="Disordered" evidence="6">
    <location>
        <begin position="1"/>
        <end position="235"/>
    </location>
</feature>
<dbReference type="Proteomes" id="UP000694412">
    <property type="component" value="Chromosome 22"/>
</dbReference>
<evidence type="ECO:0000313" key="8">
    <source>
        <dbReference type="Ensembl" id="ENSCJPP00005013871.1"/>
    </source>
</evidence>
<reference evidence="8" key="1">
    <citation type="submission" date="2015-11" db="EMBL/GenBank/DDBJ databases">
        <authorList>
            <consortium name="International Coturnix japonica Genome Analysis Consortium"/>
            <person name="Warren W."/>
            <person name="Burt D.W."/>
            <person name="Antin P.B."/>
            <person name="Lanford R."/>
            <person name="Gros J."/>
            <person name="Wilson R.K."/>
        </authorList>
    </citation>
    <scope>NUCLEOTIDE SEQUENCE [LARGE SCALE GENOMIC DNA]</scope>
</reference>
<name>A0A8C2THF9_COTJA</name>
<evidence type="ECO:0000256" key="2">
    <source>
        <dbReference type="ARBA" id="ARBA00009468"/>
    </source>
</evidence>
<reference evidence="8" key="3">
    <citation type="submission" date="2025-09" db="UniProtKB">
        <authorList>
            <consortium name="Ensembl"/>
        </authorList>
    </citation>
    <scope>IDENTIFICATION</scope>
</reference>
<feature type="compositionally biased region" description="Polar residues" evidence="6">
    <location>
        <begin position="101"/>
        <end position="110"/>
    </location>
</feature>
<evidence type="ECO:0000256" key="4">
    <source>
        <dbReference type="ARBA" id="ARBA00022553"/>
    </source>
</evidence>
<feature type="compositionally biased region" description="Polar residues" evidence="6">
    <location>
        <begin position="16"/>
        <end position="27"/>
    </location>
</feature>